<evidence type="ECO:0000313" key="2">
    <source>
        <dbReference type="Proteomes" id="UP000245626"/>
    </source>
</evidence>
<sequence length="329" mass="36982">MGGWREFVQVKRNSKRGESPPPPPPPARPLVWVRQFEYFRRRRADPKEEKEEEVSKRILGWYPDYREMKEEELPRGLDLSFGCSFKTLNINVPIYLEWLLYRFIRLGGKVLKGYEVESLDQRPPLPSPPDLILTCLGLGSSKVEGIQDEGNMFAQRGQVVVVRAPWVEPIPTPLPDSSGSSPSSREIRAVGDGTLICGGTRIKDDWDPNVRPETTREILRRCLQIYPQLLPPEKRSILPHPPSSSTISDQVEHVDVQAVQVGLRPSRKGGVRFELELSPPHQVKVVHNYGYGGFGYQASWGAAEGALELIERSLSSLKGAAEAEDVTPK</sequence>
<dbReference type="EMBL" id="KZ820206">
    <property type="protein sequence ID" value="PWN48424.1"/>
    <property type="molecule type" value="Genomic_DNA"/>
</dbReference>
<dbReference type="Proteomes" id="UP000245626">
    <property type="component" value="Unassembled WGS sequence"/>
</dbReference>
<gene>
    <name evidence="1" type="ORF">IE53DRAFT_319417</name>
</gene>
<evidence type="ECO:0000313" key="1">
    <source>
        <dbReference type="EMBL" id="PWN48424.1"/>
    </source>
</evidence>
<proteinExistence type="predicted"/>
<accession>A0ACD0NRJ5</accession>
<organism evidence="1 2">
    <name type="scientific">Violaceomyces palustris</name>
    <dbReference type="NCBI Taxonomy" id="1673888"/>
    <lineage>
        <taxon>Eukaryota</taxon>
        <taxon>Fungi</taxon>
        <taxon>Dikarya</taxon>
        <taxon>Basidiomycota</taxon>
        <taxon>Ustilaginomycotina</taxon>
        <taxon>Ustilaginomycetes</taxon>
        <taxon>Violaceomycetales</taxon>
        <taxon>Violaceomycetaceae</taxon>
        <taxon>Violaceomyces</taxon>
    </lineage>
</organism>
<name>A0ACD0NRJ5_9BASI</name>
<protein>
    <submittedName>
        <fullName evidence="1">DAO-domain-containing protein</fullName>
    </submittedName>
</protein>
<keyword evidence="2" id="KW-1185">Reference proteome</keyword>
<reference evidence="1 2" key="1">
    <citation type="journal article" date="2018" name="Mol. Biol. Evol.">
        <title>Broad Genomic Sampling Reveals a Smut Pathogenic Ancestry of the Fungal Clade Ustilaginomycotina.</title>
        <authorList>
            <person name="Kijpornyongpan T."/>
            <person name="Mondo S.J."/>
            <person name="Barry K."/>
            <person name="Sandor L."/>
            <person name="Lee J."/>
            <person name="Lipzen A."/>
            <person name="Pangilinan J."/>
            <person name="LaButti K."/>
            <person name="Hainaut M."/>
            <person name="Henrissat B."/>
            <person name="Grigoriev I.V."/>
            <person name="Spatafora J.W."/>
            <person name="Aime M.C."/>
        </authorList>
    </citation>
    <scope>NUCLEOTIDE SEQUENCE [LARGE SCALE GENOMIC DNA]</scope>
    <source>
        <strain evidence="1 2">SA 807</strain>
    </source>
</reference>